<feature type="domain" description="G" evidence="5">
    <location>
        <begin position="119"/>
        <end position="211"/>
    </location>
</feature>
<keyword evidence="3" id="KW-0963">Cytoplasm</keyword>
<feature type="binding site" evidence="4">
    <location>
        <begin position="60"/>
        <end position="63"/>
    </location>
    <ligand>
        <name>GTP</name>
        <dbReference type="ChEBI" id="CHEBI:37565"/>
    </ligand>
</feature>
<evidence type="ECO:0000256" key="1">
    <source>
        <dbReference type="ARBA" id="ARBA00022741"/>
    </source>
</evidence>
<dbReference type="EMBL" id="CP011002">
    <property type="protein sequence ID" value="AKO66243.1"/>
    <property type="molecule type" value="Genomic_DNA"/>
</dbReference>
<dbReference type="GO" id="GO:0006412">
    <property type="term" value="P:translation"/>
    <property type="evidence" value="ECO:0007669"/>
    <property type="project" value="TreeGrafter"/>
</dbReference>
<dbReference type="InterPro" id="IPR019991">
    <property type="entry name" value="GTP-bd_ribosome_bgen"/>
</dbReference>
<keyword evidence="7" id="KW-1185">Reference proteome</keyword>
<comment type="function">
    <text evidence="3">Required for a late step of 50S ribosomal subunit assembly. Has GTPase activity.</text>
</comment>
<dbReference type="PIRSF" id="PIRSF006230">
    <property type="entry name" value="MG442"/>
    <property type="match status" value="1"/>
</dbReference>
<reference evidence="6 7" key="1">
    <citation type="submission" date="2015-03" db="EMBL/GenBank/DDBJ databases">
        <title>Comparative analysis of the OM43 clade including a novel species from Red Sea uncovers genomic and metabolic diversity among marine methylotrophs.</title>
        <authorList>
            <person name="Jimenez-Infante F."/>
            <person name="Ngugi D.K."/>
            <person name="Vinu M."/>
            <person name="Alam I."/>
            <person name="Kamau A."/>
            <person name="Blom J."/>
            <person name="Bajic V.B."/>
            <person name="Stingl U."/>
        </authorList>
    </citation>
    <scope>NUCLEOTIDE SEQUENCE [LARGE SCALE GENOMIC DNA]</scope>
    <source>
        <strain evidence="6 7">MBRSH7</strain>
    </source>
</reference>
<dbReference type="InterPro" id="IPR006073">
    <property type="entry name" value="GTP-bd"/>
</dbReference>
<keyword evidence="2 3" id="KW-0342">GTP-binding</keyword>
<dbReference type="CDD" id="cd01856">
    <property type="entry name" value="YlqF"/>
    <property type="match status" value="1"/>
</dbReference>
<dbReference type="Gene3D" id="1.10.1580.10">
    <property type="match status" value="1"/>
</dbReference>
<dbReference type="OrthoDB" id="9779790at2"/>
<evidence type="ECO:0000313" key="7">
    <source>
        <dbReference type="Proteomes" id="UP000066549"/>
    </source>
</evidence>
<dbReference type="InterPro" id="IPR016478">
    <property type="entry name" value="GTPase_MTG1"/>
</dbReference>
<evidence type="ECO:0000256" key="4">
    <source>
        <dbReference type="PIRSR" id="PIRSR006230-1"/>
    </source>
</evidence>
<comment type="similarity">
    <text evidence="3">Belongs to the TRAFAC class YlqF/YawG GTPase family. MTG1 subfamily.</text>
</comment>
<dbReference type="Pfam" id="PF01926">
    <property type="entry name" value="MMR_HSR1"/>
    <property type="match status" value="1"/>
</dbReference>
<dbReference type="GO" id="GO:0005737">
    <property type="term" value="C:cytoplasm"/>
    <property type="evidence" value="ECO:0007669"/>
    <property type="project" value="UniProtKB-SubCell"/>
</dbReference>
<comment type="subcellular location">
    <subcellularLocation>
        <location evidence="3">Cytoplasm</location>
    </subcellularLocation>
</comment>
<keyword evidence="1 3" id="KW-0547">Nucleotide-binding</keyword>
<feature type="binding site" evidence="4">
    <location>
        <begin position="126"/>
        <end position="131"/>
    </location>
    <ligand>
        <name>GTP</name>
        <dbReference type="ChEBI" id="CHEBI:37565"/>
    </ligand>
</feature>
<dbReference type="Proteomes" id="UP000066549">
    <property type="component" value="Chromosome"/>
</dbReference>
<protein>
    <recommendedName>
        <fullName evidence="3">Ribosome biogenesis GTPase A</fullName>
    </recommendedName>
</protein>
<dbReference type="InterPro" id="IPR027417">
    <property type="entry name" value="P-loop_NTPase"/>
</dbReference>
<dbReference type="InterPro" id="IPR023179">
    <property type="entry name" value="GTP-bd_ortho_bundle_sf"/>
</dbReference>
<dbReference type="AlphaFoldDB" id="A0A0H4J3A4"/>
<evidence type="ECO:0000259" key="5">
    <source>
        <dbReference type="Pfam" id="PF01926"/>
    </source>
</evidence>
<sequence length="280" mass="31767">MAVQWFPGHMTKAKKDFEKNLKYNDLVIEVVDARLPHSSENPMLNQIIKNRAKPHLKLLNKSDIADEKVTKQWINFFQKETNISALAVSAKNKKNKVDIKNACMKLVPHRGTSVKPVRAIIIGIPNVGKSSLINLLTQKKIAKTGDVPAVTQMQQRIIVDNDFVLTDTPGLMWHKIESEIQGNYLAASNIIGINAYDETEAALYLLDCLKENYSWNLIDRYKLDKTIINQPSEDIIEAIAIKKHMLLKGNNPDLRKSAVIILQDYRSQKIGKISLEFPEK</sequence>
<organism evidence="6 7">
    <name type="scientific">Methylophilales bacterium MBRS-H7</name>
    <dbReference type="NCBI Taxonomy" id="1623450"/>
    <lineage>
        <taxon>Bacteria</taxon>
        <taxon>Pseudomonadati</taxon>
        <taxon>Pseudomonadota</taxon>
        <taxon>Betaproteobacteria</taxon>
        <taxon>Nitrosomonadales</taxon>
        <taxon>OM43 clade</taxon>
    </lineage>
</organism>
<evidence type="ECO:0000256" key="3">
    <source>
        <dbReference type="PIRNR" id="PIRNR006230"/>
    </source>
</evidence>
<dbReference type="GO" id="GO:0003924">
    <property type="term" value="F:GTPase activity"/>
    <property type="evidence" value="ECO:0007669"/>
    <property type="project" value="TreeGrafter"/>
</dbReference>
<evidence type="ECO:0000256" key="2">
    <source>
        <dbReference type="ARBA" id="ARBA00023134"/>
    </source>
</evidence>
<dbReference type="PANTHER" id="PTHR45782:SF4">
    <property type="entry name" value="MITOCHONDRIAL RIBOSOME-ASSOCIATED GTPASE 1"/>
    <property type="match status" value="1"/>
</dbReference>
<gene>
    <name evidence="6" type="ORF">VI33_06125</name>
</gene>
<feature type="binding site" evidence="4">
    <location>
        <position position="170"/>
    </location>
    <ligand>
        <name>GTP</name>
        <dbReference type="ChEBI" id="CHEBI:37565"/>
    </ligand>
</feature>
<dbReference type="PATRIC" id="fig|1623450.3.peg.1223"/>
<proteinExistence type="inferred from homology"/>
<dbReference type="Gene3D" id="3.40.50.300">
    <property type="entry name" value="P-loop containing nucleotide triphosphate hydrolases"/>
    <property type="match status" value="1"/>
</dbReference>
<name>A0A0H4J3A4_9PROT</name>
<dbReference type="SUPFAM" id="SSF52540">
    <property type="entry name" value="P-loop containing nucleoside triphosphate hydrolases"/>
    <property type="match status" value="1"/>
</dbReference>
<dbReference type="GO" id="GO:0005525">
    <property type="term" value="F:GTP binding"/>
    <property type="evidence" value="ECO:0007669"/>
    <property type="project" value="UniProtKB-KW"/>
</dbReference>
<dbReference type="PANTHER" id="PTHR45782">
    <property type="entry name" value="MITOCHONDRIAL RIBOSOME-ASSOCIATED GTPASE 1"/>
    <property type="match status" value="1"/>
</dbReference>
<dbReference type="NCBIfam" id="TIGR03596">
    <property type="entry name" value="GTPase_YlqF"/>
    <property type="match status" value="1"/>
</dbReference>
<evidence type="ECO:0000313" key="6">
    <source>
        <dbReference type="EMBL" id="AKO66243.1"/>
    </source>
</evidence>
<accession>A0A0H4J3A4</accession>